<proteinExistence type="predicted"/>
<evidence type="ECO:0000313" key="2">
    <source>
        <dbReference type="Proteomes" id="UP001164746"/>
    </source>
</evidence>
<reference evidence="1" key="1">
    <citation type="submission" date="2022-11" db="EMBL/GenBank/DDBJ databases">
        <title>Centuries of genome instability and evolution in soft-shell clam transmissible cancer (bioRxiv).</title>
        <authorList>
            <person name="Hart S.F.M."/>
            <person name="Yonemitsu M.A."/>
            <person name="Giersch R.M."/>
            <person name="Beal B.F."/>
            <person name="Arriagada G."/>
            <person name="Davis B.W."/>
            <person name="Ostrander E.A."/>
            <person name="Goff S.P."/>
            <person name="Metzger M.J."/>
        </authorList>
    </citation>
    <scope>NUCLEOTIDE SEQUENCE</scope>
    <source>
        <strain evidence="1">MELC-2E11</strain>
        <tissue evidence="1">Siphon/mantle</tissue>
    </source>
</reference>
<dbReference type="Proteomes" id="UP001164746">
    <property type="component" value="Chromosome 16"/>
</dbReference>
<organism evidence="1 2">
    <name type="scientific">Mya arenaria</name>
    <name type="common">Soft-shell clam</name>
    <dbReference type="NCBI Taxonomy" id="6604"/>
    <lineage>
        <taxon>Eukaryota</taxon>
        <taxon>Metazoa</taxon>
        <taxon>Spiralia</taxon>
        <taxon>Lophotrochozoa</taxon>
        <taxon>Mollusca</taxon>
        <taxon>Bivalvia</taxon>
        <taxon>Autobranchia</taxon>
        <taxon>Heteroconchia</taxon>
        <taxon>Euheterodonta</taxon>
        <taxon>Imparidentia</taxon>
        <taxon>Neoheterodontei</taxon>
        <taxon>Myida</taxon>
        <taxon>Myoidea</taxon>
        <taxon>Myidae</taxon>
        <taxon>Mya</taxon>
    </lineage>
</organism>
<accession>A0ABY7G5P5</accession>
<gene>
    <name evidence="1" type="ORF">MAR_003335</name>
</gene>
<feature type="non-terminal residue" evidence="1">
    <location>
        <position position="1"/>
    </location>
</feature>
<keyword evidence="2" id="KW-1185">Reference proteome</keyword>
<sequence>MASSCVYPPYPDVFAISIRPLTDAQKFKLLSTSWDEAHFCSFPSRFSGGKLQKAQERHSKTQCHIDQFIAAENFLAVLKGQEKDIECTISSQFNAMVENNRQILVSIVETIILC</sequence>
<name>A0ABY7G5P5_MYAAR</name>
<evidence type="ECO:0000313" key="1">
    <source>
        <dbReference type="EMBL" id="WAR29767.1"/>
    </source>
</evidence>
<protein>
    <submittedName>
        <fullName evidence="1">Uncharacterized protein</fullName>
    </submittedName>
</protein>
<dbReference type="EMBL" id="CP111027">
    <property type="protein sequence ID" value="WAR29767.1"/>
    <property type="molecule type" value="Genomic_DNA"/>
</dbReference>